<dbReference type="Proteomes" id="UP000824024">
    <property type="component" value="Unassembled WGS sequence"/>
</dbReference>
<keyword evidence="1" id="KW-0472">Membrane</keyword>
<evidence type="ECO:0000313" key="3">
    <source>
        <dbReference type="Proteomes" id="UP000824024"/>
    </source>
</evidence>
<keyword evidence="1" id="KW-0812">Transmembrane</keyword>
<proteinExistence type="predicted"/>
<reference evidence="2" key="1">
    <citation type="journal article" date="2021" name="PeerJ">
        <title>Extensive microbial diversity within the chicken gut microbiome revealed by metagenomics and culture.</title>
        <authorList>
            <person name="Gilroy R."/>
            <person name="Ravi A."/>
            <person name="Getino M."/>
            <person name="Pursley I."/>
            <person name="Horton D.L."/>
            <person name="Alikhan N.F."/>
            <person name="Baker D."/>
            <person name="Gharbi K."/>
            <person name="Hall N."/>
            <person name="Watson M."/>
            <person name="Adriaenssens E.M."/>
            <person name="Foster-Nyarko E."/>
            <person name="Jarju S."/>
            <person name="Secka A."/>
            <person name="Antonio M."/>
            <person name="Oren A."/>
            <person name="Chaudhuri R.R."/>
            <person name="La Ragione R."/>
            <person name="Hildebrand F."/>
            <person name="Pallen M.J."/>
        </authorList>
    </citation>
    <scope>NUCLEOTIDE SEQUENCE</scope>
    <source>
        <strain evidence="2">CHK192-9172</strain>
    </source>
</reference>
<feature type="transmembrane region" description="Helical" evidence="1">
    <location>
        <begin position="20"/>
        <end position="37"/>
    </location>
</feature>
<dbReference type="EMBL" id="DXCH01000090">
    <property type="protein sequence ID" value="HIZ06951.1"/>
    <property type="molecule type" value="Genomic_DNA"/>
</dbReference>
<feature type="transmembrane region" description="Helical" evidence="1">
    <location>
        <begin position="210"/>
        <end position="236"/>
    </location>
</feature>
<sequence>MPYYGYGYGYGLGYGFFWDPTYILIIIGVVICLIASAKVRTTFNKYSTVRSMSGLTGAQAAERILSYAGIHNVQVRHISGNLNDHYDPRNRTLSLSDSVYNSTSVAAVGVAAHECGHAIQHARNYAPLRIRGAIVPVANIGSTLAWPLIIIGIIFSGPVLIKVGIVFFCFAVLFQIVTLPVEFNASGRAVRILEKTGILGETELRQTRKVLGAAAMTYVASAAAIILQLLRLLILFGGNRDD</sequence>
<dbReference type="InterPro" id="IPR007395">
    <property type="entry name" value="Zn_peptidase_2"/>
</dbReference>
<gene>
    <name evidence="2" type="ORF">IAA08_03320</name>
</gene>
<keyword evidence="1" id="KW-1133">Transmembrane helix</keyword>
<accession>A0A9D2D1Z1</accession>
<feature type="transmembrane region" description="Helical" evidence="1">
    <location>
        <begin position="161"/>
        <end position="181"/>
    </location>
</feature>
<organism evidence="2 3">
    <name type="scientific">Candidatus Eubacterium avistercoris</name>
    <dbReference type="NCBI Taxonomy" id="2838567"/>
    <lineage>
        <taxon>Bacteria</taxon>
        <taxon>Bacillati</taxon>
        <taxon>Bacillota</taxon>
        <taxon>Clostridia</taxon>
        <taxon>Eubacteriales</taxon>
        <taxon>Eubacteriaceae</taxon>
        <taxon>Eubacterium</taxon>
    </lineage>
</organism>
<reference evidence="2" key="2">
    <citation type="submission" date="2021-04" db="EMBL/GenBank/DDBJ databases">
        <authorList>
            <person name="Gilroy R."/>
        </authorList>
    </citation>
    <scope>NUCLEOTIDE SEQUENCE</scope>
    <source>
        <strain evidence="2">CHK192-9172</strain>
    </source>
</reference>
<dbReference type="PANTHER" id="PTHR36434">
    <property type="entry name" value="MEMBRANE PROTEASE YUGP-RELATED"/>
    <property type="match status" value="1"/>
</dbReference>
<evidence type="ECO:0000313" key="2">
    <source>
        <dbReference type="EMBL" id="HIZ06951.1"/>
    </source>
</evidence>
<evidence type="ECO:0000256" key="1">
    <source>
        <dbReference type="SAM" id="Phobius"/>
    </source>
</evidence>
<dbReference type="Pfam" id="PF04298">
    <property type="entry name" value="Zn_peptidase_2"/>
    <property type="match status" value="1"/>
</dbReference>
<comment type="caution">
    <text evidence="2">The sequence shown here is derived from an EMBL/GenBank/DDBJ whole genome shotgun (WGS) entry which is preliminary data.</text>
</comment>
<dbReference type="PANTHER" id="PTHR36434:SF1">
    <property type="entry name" value="MEMBRANE PROTEASE YUGP-RELATED"/>
    <property type="match status" value="1"/>
</dbReference>
<name>A0A9D2D1Z1_9FIRM</name>
<dbReference type="AlphaFoldDB" id="A0A9D2D1Z1"/>
<feature type="transmembrane region" description="Helical" evidence="1">
    <location>
        <begin position="133"/>
        <end position="155"/>
    </location>
</feature>
<protein>
    <submittedName>
        <fullName evidence="2">Zinc metallopeptidase</fullName>
    </submittedName>
</protein>